<evidence type="ECO:0000313" key="9">
    <source>
        <dbReference type="EMBL" id="MFD2545077.1"/>
    </source>
</evidence>
<evidence type="ECO:0000259" key="8">
    <source>
        <dbReference type="PROSITE" id="PS51278"/>
    </source>
</evidence>
<keyword evidence="4" id="KW-0547">Nucleotide-binding</keyword>
<evidence type="ECO:0000313" key="10">
    <source>
        <dbReference type="Proteomes" id="UP001597394"/>
    </source>
</evidence>
<dbReference type="InterPro" id="IPR033738">
    <property type="entry name" value="AsnB_N"/>
</dbReference>
<dbReference type="PANTHER" id="PTHR43284:SF1">
    <property type="entry name" value="ASPARAGINE SYNTHETASE"/>
    <property type="match status" value="1"/>
</dbReference>
<comment type="caution">
    <text evidence="9">The sequence shown here is derived from an EMBL/GenBank/DDBJ whole genome shotgun (WGS) entry which is preliminary data.</text>
</comment>
<dbReference type="Gene3D" id="3.40.50.620">
    <property type="entry name" value="HUPs"/>
    <property type="match status" value="1"/>
</dbReference>
<gene>
    <name evidence="9" type="primary">asnB</name>
    <name evidence="9" type="ORF">ACFSO8_06330</name>
</gene>
<evidence type="ECO:0000256" key="4">
    <source>
        <dbReference type="ARBA" id="ARBA00022741"/>
    </source>
</evidence>
<evidence type="ECO:0000256" key="5">
    <source>
        <dbReference type="ARBA" id="ARBA00022840"/>
    </source>
</evidence>
<name>A0ABW5K860_9FLAO</name>
<protein>
    <recommendedName>
        <fullName evidence="3">asparagine synthase (glutamine-hydrolyzing)</fullName>
        <ecNumber evidence="3">6.3.5.4</ecNumber>
    </recommendedName>
</protein>
<dbReference type="PIRSF" id="PIRSF001589">
    <property type="entry name" value="Asn_synthetase_glu-h"/>
    <property type="match status" value="1"/>
</dbReference>
<keyword evidence="9" id="KW-0436">Ligase</keyword>
<dbReference type="InterPro" id="IPR051786">
    <property type="entry name" value="ASN_synthetase/amidase"/>
</dbReference>
<keyword evidence="10" id="KW-1185">Reference proteome</keyword>
<dbReference type="PANTHER" id="PTHR43284">
    <property type="entry name" value="ASPARAGINE SYNTHETASE (GLUTAMINE-HYDROLYZING)"/>
    <property type="match status" value="1"/>
</dbReference>
<comment type="catalytic activity">
    <reaction evidence="7">
        <text>L-aspartate + L-glutamine + ATP + H2O = L-asparagine + L-glutamate + AMP + diphosphate + H(+)</text>
        <dbReference type="Rhea" id="RHEA:12228"/>
        <dbReference type="ChEBI" id="CHEBI:15377"/>
        <dbReference type="ChEBI" id="CHEBI:15378"/>
        <dbReference type="ChEBI" id="CHEBI:29985"/>
        <dbReference type="ChEBI" id="CHEBI:29991"/>
        <dbReference type="ChEBI" id="CHEBI:30616"/>
        <dbReference type="ChEBI" id="CHEBI:33019"/>
        <dbReference type="ChEBI" id="CHEBI:58048"/>
        <dbReference type="ChEBI" id="CHEBI:58359"/>
        <dbReference type="ChEBI" id="CHEBI:456215"/>
        <dbReference type="EC" id="6.3.5.4"/>
    </reaction>
</comment>
<dbReference type="SUPFAM" id="SSF56235">
    <property type="entry name" value="N-terminal nucleophile aminohydrolases (Ntn hydrolases)"/>
    <property type="match status" value="1"/>
</dbReference>
<evidence type="ECO:0000256" key="1">
    <source>
        <dbReference type="ARBA" id="ARBA00005187"/>
    </source>
</evidence>
<dbReference type="RefSeq" id="WP_255928791.1">
    <property type="nucleotide sequence ID" value="NZ_JANFQP010000002.1"/>
</dbReference>
<dbReference type="EC" id="6.3.5.4" evidence="3"/>
<dbReference type="InterPro" id="IPR029055">
    <property type="entry name" value="Ntn_hydrolases_N"/>
</dbReference>
<comment type="similarity">
    <text evidence="2">Belongs to the asparagine synthetase family.</text>
</comment>
<dbReference type="GO" id="GO:0004066">
    <property type="term" value="F:asparagine synthase (glutamine-hydrolyzing) activity"/>
    <property type="evidence" value="ECO:0007669"/>
    <property type="project" value="UniProtKB-EC"/>
</dbReference>
<reference evidence="10" key="1">
    <citation type="journal article" date="2019" name="Int. J. Syst. Evol. Microbiol.">
        <title>The Global Catalogue of Microorganisms (GCM) 10K type strain sequencing project: providing services to taxonomists for standard genome sequencing and annotation.</title>
        <authorList>
            <consortium name="The Broad Institute Genomics Platform"/>
            <consortium name="The Broad Institute Genome Sequencing Center for Infectious Disease"/>
            <person name="Wu L."/>
            <person name="Ma J."/>
        </authorList>
    </citation>
    <scope>NUCLEOTIDE SEQUENCE [LARGE SCALE GENOMIC DNA]</scope>
    <source>
        <strain evidence="10">KCTC 52204</strain>
    </source>
</reference>
<dbReference type="PROSITE" id="PS51278">
    <property type="entry name" value="GATASE_TYPE_2"/>
    <property type="match status" value="1"/>
</dbReference>
<accession>A0ABW5K860</accession>
<evidence type="ECO:0000256" key="2">
    <source>
        <dbReference type="ARBA" id="ARBA00005752"/>
    </source>
</evidence>
<dbReference type="InterPro" id="IPR014729">
    <property type="entry name" value="Rossmann-like_a/b/a_fold"/>
</dbReference>
<dbReference type="CDD" id="cd00712">
    <property type="entry name" value="AsnB"/>
    <property type="match status" value="1"/>
</dbReference>
<organism evidence="9 10">
    <name type="scientific">Kaistella montana</name>
    <dbReference type="NCBI Taxonomy" id="1849733"/>
    <lineage>
        <taxon>Bacteria</taxon>
        <taxon>Pseudomonadati</taxon>
        <taxon>Bacteroidota</taxon>
        <taxon>Flavobacteriia</taxon>
        <taxon>Flavobacteriales</taxon>
        <taxon>Weeksellaceae</taxon>
        <taxon>Chryseobacterium group</taxon>
        <taxon>Kaistella</taxon>
    </lineage>
</organism>
<dbReference type="EMBL" id="JBHULG010000002">
    <property type="protein sequence ID" value="MFD2545077.1"/>
    <property type="molecule type" value="Genomic_DNA"/>
</dbReference>
<evidence type="ECO:0000256" key="6">
    <source>
        <dbReference type="ARBA" id="ARBA00022962"/>
    </source>
</evidence>
<comment type="pathway">
    <text evidence="1">Amino-acid biosynthesis; L-asparagine biosynthesis; L-asparagine from L-aspartate (L-Gln route): step 1/1.</text>
</comment>
<dbReference type="InterPro" id="IPR001962">
    <property type="entry name" value="Asn_synthase"/>
</dbReference>
<keyword evidence="6" id="KW-0315">Glutamine amidotransferase</keyword>
<dbReference type="Pfam" id="PF13537">
    <property type="entry name" value="GATase_7"/>
    <property type="match status" value="1"/>
</dbReference>
<proteinExistence type="inferred from homology"/>
<dbReference type="NCBIfam" id="TIGR01536">
    <property type="entry name" value="asn_synth_AEB"/>
    <property type="match status" value="1"/>
</dbReference>
<dbReference type="InterPro" id="IPR006426">
    <property type="entry name" value="Asn_synth_AEB"/>
</dbReference>
<dbReference type="InterPro" id="IPR017932">
    <property type="entry name" value="GATase_2_dom"/>
</dbReference>
<dbReference type="Pfam" id="PF00733">
    <property type="entry name" value="Asn_synthase"/>
    <property type="match status" value="1"/>
</dbReference>
<sequence length="611" mass="71037">MCGILGAYSFNKNKKIARQSIDNGLRMLHHRGPDFQKNILYNDGSVALAHTRLAIIDLTEDGNQPMEIADYRIVFNGEIYNYIEIRAELIELGYTFNTRSDTEVLVNAYDKWGENCVNRFNGMWSFAIFNTKTEKLFCSRDRFGVKPFNYYLDENIFIFSSEIKAILEYDEGFRRPNYNSIGLFCREGICGEIEETWFENIKRLMPGHNLVIENKKINIYKYYHYPTKIQKISFEEAKTNFQNIFFDAVKIRMRSDVAVGTTLSGGLDSSSIVSALRTFFNGSHDTFTAHFPGFKDDEYVNAEKTNKHLSLQGNPIEIDYGDQYLNILNKIVYHLESGHLSPSVFPLWKVYEKSKEKVTVILEGQGADELMAGYITSASGPFFVENLKRLKIRKLIQQAKLIHHNYGIKSVAVLSLRIFSPSWLREALRRYVLKYEDVFDGNLKYYKYPDRAEIKSNSFLTQYLEESHQTTLVNLLHYGDALSMAYSLESRLPFMDYRLVDFCFTLPSDYLINDGKGKHILRESLKDVLPPHIYNDYKKLGFPSPIDAFFRANKNLIRELLLNDKSKSRNLYNMEKLAVLIDSVGTRNNSERVVFRLICVELWYRNFIDRS</sequence>
<dbReference type="Gene3D" id="3.60.20.10">
    <property type="entry name" value="Glutamine Phosphoribosylpyrophosphate, subunit 1, domain 1"/>
    <property type="match status" value="1"/>
</dbReference>
<evidence type="ECO:0000256" key="7">
    <source>
        <dbReference type="ARBA" id="ARBA00048741"/>
    </source>
</evidence>
<dbReference type="SUPFAM" id="SSF52402">
    <property type="entry name" value="Adenine nucleotide alpha hydrolases-like"/>
    <property type="match status" value="1"/>
</dbReference>
<dbReference type="Proteomes" id="UP001597394">
    <property type="component" value="Unassembled WGS sequence"/>
</dbReference>
<dbReference type="CDD" id="cd01991">
    <property type="entry name" value="Asn_synthase_B_C"/>
    <property type="match status" value="1"/>
</dbReference>
<evidence type="ECO:0000256" key="3">
    <source>
        <dbReference type="ARBA" id="ARBA00012737"/>
    </source>
</evidence>
<feature type="domain" description="Glutamine amidotransferase type-2" evidence="8">
    <location>
        <begin position="2"/>
        <end position="215"/>
    </location>
</feature>
<keyword evidence="5" id="KW-0067">ATP-binding</keyword>